<dbReference type="InterPro" id="IPR051957">
    <property type="entry name" value="CRISP-LCCL_domain"/>
</dbReference>
<dbReference type="PANTHER" id="PTHR31331:SF1">
    <property type="entry name" value="CYSTEINE RICH SECRETORY PROTEIN LCCL DOMAIN CONTAINING 2"/>
    <property type="match status" value="1"/>
</dbReference>
<dbReference type="SMART" id="SM00603">
    <property type="entry name" value="LCCL"/>
    <property type="match status" value="1"/>
</dbReference>
<feature type="signal peptide" evidence="1">
    <location>
        <begin position="1"/>
        <end position="24"/>
    </location>
</feature>
<keyword evidence="4" id="KW-1185">Reference proteome</keyword>
<dbReference type="PROSITE" id="PS50820">
    <property type="entry name" value="LCCL"/>
    <property type="match status" value="1"/>
</dbReference>
<dbReference type="Gene3D" id="2.170.130.20">
    <property type="entry name" value="LCCL-like domain"/>
    <property type="match status" value="1"/>
</dbReference>
<feature type="domain" description="LCCL" evidence="2">
    <location>
        <begin position="251"/>
        <end position="302"/>
    </location>
</feature>
<dbReference type="Pfam" id="PF03815">
    <property type="entry name" value="LCCL"/>
    <property type="match status" value="1"/>
</dbReference>
<evidence type="ECO:0000259" key="2">
    <source>
        <dbReference type="PROSITE" id="PS50820"/>
    </source>
</evidence>
<sequence precursor="true">MPVFAAARRAAPFGLLAVVAPLFATPVAVQSPTAGKAGTPPEAEVRCADDSVLRVKLLDESLEVVTKYGTVRVPVADVRRIDFATRTSPEVESRVAGLIAELSHADYGTRERASAQLREYREKAYHPLLKASKAADPEASRRADEAVRFIQHKLPGGVPEPREFDVVVTDDCKLTGLLSASALKVRTGPFGEQSLRLADVRGLKVGAGAATEDVAGAPAAPANMMAFQHQFGKELVGTITGTTPAAGGTGVWGTDVYTLDSSIAAAAVHAGVVQPGQTAVVKVRVVASPPQFVSSTRHGVSSTGYGNYPAGGYEFVRR</sequence>
<proteinExistence type="predicted"/>
<protein>
    <submittedName>
        <fullName evidence="3">LCCL domain protein</fullName>
    </submittedName>
</protein>
<dbReference type="InterPro" id="IPR004043">
    <property type="entry name" value="LCCL"/>
</dbReference>
<dbReference type="AlphaFoldDB" id="A0A517XZK7"/>
<dbReference type="Proteomes" id="UP000319576">
    <property type="component" value="Chromosome"/>
</dbReference>
<dbReference type="PANTHER" id="PTHR31331">
    <property type="entry name" value="LCCL DOMAIN PROTEIN (AFU_ORTHOLOGUE AFUA_5G08630)"/>
    <property type="match status" value="1"/>
</dbReference>
<feature type="chain" id="PRO_5022080651" evidence="1">
    <location>
        <begin position="25"/>
        <end position="318"/>
    </location>
</feature>
<accession>A0A517XZK7</accession>
<dbReference type="KEGG" id="uli:ETAA1_49290"/>
<dbReference type="SUPFAM" id="SSF69848">
    <property type="entry name" value="LCCL domain"/>
    <property type="match status" value="1"/>
</dbReference>
<gene>
    <name evidence="3" type="ORF">ETAA1_49290</name>
</gene>
<name>A0A517XZK7_9BACT</name>
<evidence type="ECO:0000313" key="4">
    <source>
        <dbReference type="Proteomes" id="UP000319576"/>
    </source>
</evidence>
<evidence type="ECO:0000256" key="1">
    <source>
        <dbReference type="SAM" id="SignalP"/>
    </source>
</evidence>
<evidence type="ECO:0000313" key="3">
    <source>
        <dbReference type="EMBL" id="QDU22940.1"/>
    </source>
</evidence>
<keyword evidence="1" id="KW-0732">Signal</keyword>
<dbReference type="EMBL" id="CP036273">
    <property type="protein sequence ID" value="QDU22940.1"/>
    <property type="molecule type" value="Genomic_DNA"/>
</dbReference>
<dbReference type="InterPro" id="IPR036609">
    <property type="entry name" value="LCCL_sf"/>
</dbReference>
<reference evidence="3 4" key="1">
    <citation type="submission" date="2019-02" db="EMBL/GenBank/DDBJ databases">
        <title>Deep-cultivation of Planctomycetes and their phenomic and genomic characterization uncovers novel biology.</title>
        <authorList>
            <person name="Wiegand S."/>
            <person name="Jogler M."/>
            <person name="Boedeker C."/>
            <person name="Pinto D."/>
            <person name="Vollmers J."/>
            <person name="Rivas-Marin E."/>
            <person name="Kohn T."/>
            <person name="Peeters S.H."/>
            <person name="Heuer A."/>
            <person name="Rast P."/>
            <person name="Oberbeckmann S."/>
            <person name="Bunk B."/>
            <person name="Jeske O."/>
            <person name="Meyerdierks A."/>
            <person name="Storesund J.E."/>
            <person name="Kallscheuer N."/>
            <person name="Luecker S."/>
            <person name="Lage O.M."/>
            <person name="Pohl T."/>
            <person name="Merkel B.J."/>
            <person name="Hornburger P."/>
            <person name="Mueller R.-W."/>
            <person name="Bruemmer F."/>
            <person name="Labrenz M."/>
            <person name="Spormann A.M."/>
            <person name="Op den Camp H."/>
            <person name="Overmann J."/>
            <person name="Amann R."/>
            <person name="Jetten M.S.M."/>
            <person name="Mascher T."/>
            <person name="Medema M.H."/>
            <person name="Devos D.P."/>
            <person name="Kaster A.-K."/>
            <person name="Ovreas L."/>
            <person name="Rohde M."/>
            <person name="Galperin M.Y."/>
            <person name="Jogler C."/>
        </authorList>
    </citation>
    <scope>NUCLEOTIDE SEQUENCE [LARGE SCALE GENOMIC DNA]</scope>
    <source>
        <strain evidence="3 4">ETA_A1</strain>
    </source>
</reference>
<organism evidence="3 4">
    <name type="scientific">Urbifossiella limnaea</name>
    <dbReference type="NCBI Taxonomy" id="2528023"/>
    <lineage>
        <taxon>Bacteria</taxon>
        <taxon>Pseudomonadati</taxon>
        <taxon>Planctomycetota</taxon>
        <taxon>Planctomycetia</taxon>
        <taxon>Gemmatales</taxon>
        <taxon>Gemmataceae</taxon>
        <taxon>Urbifossiella</taxon>
    </lineage>
</organism>
<dbReference type="OrthoDB" id="9814546at2"/>
<dbReference type="RefSeq" id="WP_145243048.1">
    <property type="nucleotide sequence ID" value="NZ_CP036273.1"/>
</dbReference>